<reference evidence="1 2" key="1">
    <citation type="submission" date="2022-04" db="EMBL/GenBank/DDBJ databases">
        <title>Proposal of a three novel species of Scandinavium, Scandinavium hiltneri, Scandinavium manionii, Scandinavium tedordense.</title>
        <authorList>
            <person name="Maddock D.W."/>
            <person name="Brady C.L."/>
            <person name="Denman S."/>
            <person name="Arnold D."/>
        </authorList>
    </citation>
    <scope>NUCLEOTIDE SEQUENCE [LARGE SCALE GENOMIC DNA]</scope>
    <source>
        <strain evidence="1 2">H11S7</strain>
    </source>
</reference>
<proteinExistence type="predicted"/>
<sequence length="409" mass="44369">MDSKTLEKLRLVGAVEAHPAMMPGVLFVTCPDAAKSCVSVRTCQLLHAEIMSRQVNPESCARPCAKCATGGILWREQSTGLPPVSVDGCPRCGRLGARLVGKIDAEKKTPTPWTKNCISCWNRVSEHKKGSGARGRSILSPPLMNPWIIGRVDGDVPAWSVWIGDSLSEAILRQILYDPMTEFHNQRPGITGFDEGGHPVYFCEKHPQTALRWDWNSSSPAVGAVRFYCPECVPPARALPVAFVRPALSFATVQEAVELHATSTIETPVDTAIICAGCHRAPLRIARSRSGPVTATCPCCESSATSQGGSGRDWLDPEPVQPPRFSVFQLSYSDFPIGSGAAPLQLEPTQPTVLPRVPQLPFNRLRACILAVLNEWDYLDGVTMAMDPTRGDGAELLALLEQLRALKPS</sequence>
<name>A0ABT2DVY4_9ENTR</name>
<accession>A0ABT2DVY4</accession>
<protein>
    <submittedName>
        <fullName evidence="1">Uncharacterized protein</fullName>
    </submittedName>
</protein>
<evidence type="ECO:0000313" key="2">
    <source>
        <dbReference type="Proteomes" id="UP001205357"/>
    </source>
</evidence>
<evidence type="ECO:0000313" key="1">
    <source>
        <dbReference type="EMBL" id="MCS2159626.1"/>
    </source>
</evidence>
<dbReference type="RefSeq" id="WP_258986155.1">
    <property type="nucleotide sequence ID" value="NZ_JALIGE010000061.1"/>
</dbReference>
<comment type="caution">
    <text evidence="1">The sequence shown here is derived from an EMBL/GenBank/DDBJ whole genome shotgun (WGS) entry which is preliminary data.</text>
</comment>
<organism evidence="1 2">
    <name type="scientific">Scandinavium hiltneri</name>
    <dbReference type="NCBI Taxonomy" id="2926519"/>
    <lineage>
        <taxon>Bacteria</taxon>
        <taxon>Pseudomonadati</taxon>
        <taxon>Pseudomonadota</taxon>
        <taxon>Gammaproteobacteria</taxon>
        <taxon>Enterobacterales</taxon>
        <taxon>Enterobacteriaceae</taxon>
        <taxon>Scandinavium</taxon>
    </lineage>
</organism>
<gene>
    <name evidence="1" type="ORF">MUU47_00410</name>
</gene>
<dbReference type="EMBL" id="JALIGE010000061">
    <property type="protein sequence ID" value="MCS2159626.1"/>
    <property type="molecule type" value="Genomic_DNA"/>
</dbReference>
<dbReference type="Proteomes" id="UP001205357">
    <property type="component" value="Unassembled WGS sequence"/>
</dbReference>
<keyword evidence="2" id="KW-1185">Reference proteome</keyword>